<gene>
    <name evidence="1" type="ORF">EFY79_14030</name>
</gene>
<proteinExistence type="predicted"/>
<dbReference type="Proteomes" id="UP000267223">
    <property type="component" value="Unassembled WGS sequence"/>
</dbReference>
<accession>A0A3M9NC16</accession>
<reference evidence="1 2" key="1">
    <citation type="submission" date="2018-11" db="EMBL/GenBank/DDBJ databases">
        <title>Draft genome sequence of Ferruginibacter sp. BO-59.</title>
        <authorList>
            <person name="Im W.T."/>
        </authorList>
    </citation>
    <scope>NUCLEOTIDE SEQUENCE [LARGE SCALE GENOMIC DNA]</scope>
    <source>
        <strain evidence="1 2">BO-59</strain>
    </source>
</reference>
<evidence type="ECO:0000313" key="2">
    <source>
        <dbReference type="Proteomes" id="UP000267223"/>
    </source>
</evidence>
<comment type="caution">
    <text evidence="1">The sequence shown here is derived from an EMBL/GenBank/DDBJ whole genome shotgun (WGS) entry which is preliminary data.</text>
</comment>
<keyword evidence="2" id="KW-1185">Reference proteome</keyword>
<sequence length="175" mass="18996">MNNETSGKAIFSNLNILKKRRIIMNAQHSNFGSAKRTILFTVVLLFSAVFFMMPAYATVIPANGTPTIIHQPSDPFQTATKHAEMAVNATSLKEVQVHLHHVLNCLEGKSGKDYNASFGDPCHGQGALKTLKEGAADRTRADNAIALARVGVKLHDEKPARLVAQAVYAILSESK</sequence>
<dbReference type="AlphaFoldDB" id="A0A3M9NC16"/>
<protein>
    <submittedName>
        <fullName evidence="1">Uncharacterized protein</fullName>
    </submittedName>
</protein>
<name>A0A3M9NC16_9BACT</name>
<organism evidence="1 2">
    <name type="scientific">Hanamia caeni</name>
    <dbReference type="NCBI Taxonomy" id="2294116"/>
    <lineage>
        <taxon>Bacteria</taxon>
        <taxon>Pseudomonadati</taxon>
        <taxon>Bacteroidota</taxon>
        <taxon>Chitinophagia</taxon>
        <taxon>Chitinophagales</taxon>
        <taxon>Chitinophagaceae</taxon>
        <taxon>Hanamia</taxon>
    </lineage>
</organism>
<evidence type="ECO:0000313" key="1">
    <source>
        <dbReference type="EMBL" id="RNI34803.1"/>
    </source>
</evidence>
<dbReference type="EMBL" id="RJJR01000012">
    <property type="protein sequence ID" value="RNI34803.1"/>
    <property type="molecule type" value="Genomic_DNA"/>
</dbReference>